<protein>
    <submittedName>
        <fullName evidence="2">Uncharacterized protein</fullName>
    </submittedName>
</protein>
<feature type="compositionally biased region" description="Basic and acidic residues" evidence="1">
    <location>
        <begin position="134"/>
        <end position="144"/>
    </location>
</feature>
<reference evidence="2 3" key="1">
    <citation type="submission" date="2014-02" db="EMBL/GenBank/DDBJ databases">
        <title>The genome sequence of Colletotrichum nymphaeae SA-01.</title>
        <authorList>
            <person name="Baroncelli R."/>
            <person name="Thon M.R."/>
        </authorList>
    </citation>
    <scope>NUCLEOTIDE SEQUENCE [LARGE SCALE GENOMIC DNA]</scope>
    <source>
        <strain evidence="2 3">SA-01</strain>
    </source>
</reference>
<organism evidence="2 3">
    <name type="scientific">Colletotrichum nymphaeae SA-01</name>
    <dbReference type="NCBI Taxonomy" id="1460502"/>
    <lineage>
        <taxon>Eukaryota</taxon>
        <taxon>Fungi</taxon>
        <taxon>Dikarya</taxon>
        <taxon>Ascomycota</taxon>
        <taxon>Pezizomycotina</taxon>
        <taxon>Sordariomycetes</taxon>
        <taxon>Hypocreomycetidae</taxon>
        <taxon>Glomerellales</taxon>
        <taxon>Glomerellaceae</taxon>
        <taxon>Colletotrichum</taxon>
        <taxon>Colletotrichum acutatum species complex</taxon>
    </lineage>
</organism>
<keyword evidence="3" id="KW-1185">Reference proteome</keyword>
<feature type="compositionally biased region" description="Polar residues" evidence="1">
    <location>
        <begin position="87"/>
        <end position="108"/>
    </location>
</feature>
<evidence type="ECO:0000313" key="3">
    <source>
        <dbReference type="Proteomes" id="UP000070054"/>
    </source>
</evidence>
<dbReference type="EMBL" id="JEMN01000245">
    <property type="protein sequence ID" value="KXH63017.1"/>
    <property type="molecule type" value="Genomic_DNA"/>
</dbReference>
<dbReference type="Proteomes" id="UP000070054">
    <property type="component" value="Unassembled WGS sequence"/>
</dbReference>
<name>A0A135URL8_9PEZI</name>
<accession>A0A135URL8</accession>
<evidence type="ECO:0000313" key="2">
    <source>
        <dbReference type="EMBL" id="KXH63017.1"/>
    </source>
</evidence>
<comment type="caution">
    <text evidence="2">The sequence shown here is derived from an EMBL/GenBank/DDBJ whole genome shotgun (WGS) entry which is preliminary data.</text>
</comment>
<evidence type="ECO:0000256" key="1">
    <source>
        <dbReference type="SAM" id="MobiDB-lite"/>
    </source>
</evidence>
<sequence length="396" mass="42151">MAFPTDDSTCANDIETKARAFGGSIKQQVSRLGHEAGIFSAVIYYNPISERFDGAAYVPEGHDVPDVTRLLKVLLNGTEPTVLQYPARSSSSEPRTGTLLQDGNATATSEDRNVVDAAVALCCIGQPSSGIDSPQKRPPDDARLHTTHGSGKGVYPDVAVGSQDCSDGPVHAGLGRMQNAASIRKARLISHANRSAEQQSFPAVGDAARGSVASVARQQSDPSHRKPIPLGVVESDAELGQPPASDATNAKAVLTCHAQQTARARARRLHYFFRLVSKIARAQGMADTQSAPVNSAIRHVDQTESVSAGQTEASRGSTFVDAMPLFAAQDQLRRSAPYGRPGPLRTYAQRAANINADWPDWRAPRVRPSPSRRLRGTFRPGRLGHPGGGNGRSLGQ</sequence>
<feature type="region of interest" description="Disordered" evidence="1">
    <location>
        <begin position="85"/>
        <end position="109"/>
    </location>
</feature>
<proteinExistence type="predicted"/>
<feature type="compositionally biased region" description="Gly residues" evidence="1">
    <location>
        <begin position="384"/>
        <end position="396"/>
    </location>
</feature>
<gene>
    <name evidence="2" type="ORF">CNYM01_10827</name>
</gene>
<feature type="region of interest" description="Disordered" evidence="1">
    <location>
        <begin position="128"/>
        <end position="156"/>
    </location>
</feature>
<feature type="region of interest" description="Disordered" evidence="1">
    <location>
        <begin position="360"/>
        <end position="396"/>
    </location>
</feature>
<dbReference type="OrthoDB" id="10423428at2759"/>
<dbReference type="AlphaFoldDB" id="A0A135URL8"/>